<evidence type="ECO:0000313" key="5">
    <source>
        <dbReference type="Proteomes" id="UP000199035"/>
    </source>
</evidence>
<dbReference type="PANTHER" id="PTHR43877:SF2">
    <property type="entry name" value="AMINOALKYLPHOSPHONATE N-ACETYLTRANSFERASE-RELATED"/>
    <property type="match status" value="1"/>
</dbReference>
<dbReference type="CDD" id="cd04301">
    <property type="entry name" value="NAT_SF"/>
    <property type="match status" value="1"/>
</dbReference>
<name>A0A1H3M4L1_9GAMM</name>
<evidence type="ECO:0000256" key="1">
    <source>
        <dbReference type="ARBA" id="ARBA00022679"/>
    </source>
</evidence>
<dbReference type="PROSITE" id="PS51186">
    <property type="entry name" value="GNAT"/>
    <property type="match status" value="1"/>
</dbReference>
<keyword evidence="1 4" id="KW-0808">Transferase</keyword>
<dbReference type="Gene3D" id="3.40.630.30">
    <property type="match status" value="1"/>
</dbReference>
<dbReference type="SUPFAM" id="SSF55729">
    <property type="entry name" value="Acyl-CoA N-acyltransferases (Nat)"/>
    <property type="match status" value="1"/>
</dbReference>
<dbReference type="Pfam" id="PF13508">
    <property type="entry name" value="Acetyltransf_7"/>
    <property type="match status" value="1"/>
</dbReference>
<dbReference type="EMBL" id="FNPK01000023">
    <property type="protein sequence ID" value="SDY71224.1"/>
    <property type="molecule type" value="Genomic_DNA"/>
</dbReference>
<dbReference type="AlphaFoldDB" id="A0A1H3M4L1"/>
<reference evidence="5" key="1">
    <citation type="submission" date="2016-10" db="EMBL/GenBank/DDBJ databases">
        <authorList>
            <person name="Varghese N."/>
            <person name="Submissions S."/>
        </authorList>
    </citation>
    <scope>NUCLEOTIDE SEQUENCE [LARGE SCALE GENOMIC DNA]</scope>
    <source>
        <strain evidence="5">ANC 5109</strain>
    </source>
</reference>
<sequence>MKNLSLRIANSSDIQNLVILINQAYRTNNAASWTSEEGIVAGTRINEEQLVHLLWQKNVWLFVADVKDNPQQGLLGCIGLTFQQDTVEIGTFCVASAWQNQGVGRQLLKYAEMKAQEICANLKCYEMFVLDARSELIEYYERCGYVKTAYIENYPVNANVGIPLIDLKLQQMKKLITQ</sequence>
<proteinExistence type="predicted"/>
<dbReference type="Proteomes" id="UP000199035">
    <property type="component" value="Unassembled WGS sequence"/>
</dbReference>
<evidence type="ECO:0000256" key="2">
    <source>
        <dbReference type="ARBA" id="ARBA00023315"/>
    </source>
</evidence>
<dbReference type="InterPro" id="IPR000182">
    <property type="entry name" value="GNAT_dom"/>
</dbReference>
<dbReference type="STRING" id="595670.SAMN05421643_12311"/>
<feature type="domain" description="N-acetyltransferase" evidence="3">
    <location>
        <begin position="4"/>
        <end position="166"/>
    </location>
</feature>
<dbReference type="GO" id="GO:0016747">
    <property type="term" value="F:acyltransferase activity, transferring groups other than amino-acyl groups"/>
    <property type="evidence" value="ECO:0007669"/>
    <property type="project" value="InterPro"/>
</dbReference>
<organism evidence="4 5">
    <name type="scientific">Acinetobacter kyonggiensis</name>
    <dbReference type="NCBI Taxonomy" id="595670"/>
    <lineage>
        <taxon>Bacteria</taxon>
        <taxon>Pseudomonadati</taxon>
        <taxon>Pseudomonadota</taxon>
        <taxon>Gammaproteobacteria</taxon>
        <taxon>Moraxellales</taxon>
        <taxon>Moraxellaceae</taxon>
        <taxon>Acinetobacter</taxon>
    </lineage>
</organism>
<gene>
    <name evidence="4" type="ORF">SAMN05421643_12311</name>
</gene>
<keyword evidence="5" id="KW-1185">Reference proteome</keyword>
<accession>A0A1H3M4L1</accession>
<dbReference type="PANTHER" id="PTHR43877">
    <property type="entry name" value="AMINOALKYLPHOSPHONATE N-ACETYLTRANSFERASE-RELATED-RELATED"/>
    <property type="match status" value="1"/>
</dbReference>
<evidence type="ECO:0000313" key="4">
    <source>
        <dbReference type="EMBL" id="SDY71224.1"/>
    </source>
</evidence>
<dbReference type="InterPro" id="IPR050832">
    <property type="entry name" value="Bact_Acetyltransf"/>
</dbReference>
<evidence type="ECO:0000259" key="3">
    <source>
        <dbReference type="PROSITE" id="PS51186"/>
    </source>
</evidence>
<dbReference type="RefSeq" id="WP_092691992.1">
    <property type="nucleotide sequence ID" value="NZ_FNPK01000023.1"/>
</dbReference>
<dbReference type="InterPro" id="IPR016181">
    <property type="entry name" value="Acyl_CoA_acyltransferase"/>
</dbReference>
<keyword evidence="2" id="KW-0012">Acyltransferase</keyword>
<protein>
    <submittedName>
        <fullName evidence="4">Acetyltransferase (GNAT) domain-containing protein</fullName>
    </submittedName>
</protein>